<dbReference type="InterPro" id="IPR055472">
    <property type="entry name" value="DUF7044"/>
</dbReference>
<evidence type="ECO:0000313" key="5">
    <source>
        <dbReference type="EMBL" id="KOC68029.1"/>
    </source>
</evidence>
<sequence>MIVLGSCEFPAGWTGEWYQYEKLVSISVNATVLGERTCVERSEQSYIIYGDNCYHCIIVNDRHENVIQFREGWCYTKRTTLDDMCSNIKSDDTLFSMFRVNSKAIPCPFSGPSFTFTYDKGYGECSMPISLAEKCTDESKLLLKYQACPDVKRSESNTEELECLAVWNDGRNKYLIGTLKGRSVSGAEKMYRCFLYEEKTHHQGKMVYLLAQSGEPNCNGLTTVSEGSPMIKLTKVDKEHNRCKYPSWITEHHDWHSLDGTKVYHFTNKNATLKVRAQNADGDTFHEEKVVCHNLEKWPPTESTQGYKVKLIAHVTSGCDIGYVCMIFHKRDHHVIELQQSSEKAIMPDEACSLADTSTMAYTTLISSSLRQRKCPNPGRYTIFGFARFHLPGTSFRRQRRSEKRSSRITKRRTWHEDHGDDCKSGSVEIGCASTDQSEIVIGKTCDNDETTYYCHGSWEEKGTWYTIVSLKTNQVSSNLGQTYCFSMRPSDNKGKASVTGKTSRSKVPEQELWLTKLDRVCRREETEDERLCTLATQGKD</sequence>
<gene>
    <name evidence="5" type="ORF">WH47_03187</name>
</gene>
<reference evidence="5 6" key="1">
    <citation type="submission" date="2015-07" db="EMBL/GenBank/DDBJ databases">
        <title>The genome of Habropoda laboriosa.</title>
        <authorList>
            <person name="Pan H."/>
            <person name="Kapheim K."/>
        </authorList>
    </citation>
    <scope>NUCLEOTIDE SEQUENCE [LARGE SCALE GENOMIC DNA]</scope>
    <source>
        <strain evidence="5">0110345459</strain>
    </source>
</reference>
<dbReference type="Pfam" id="PF23070">
    <property type="entry name" value="DUF7043"/>
    <property type="match status" value="1"/>
</dbReference>
<evidence type="ECO:0000259" key="2">
    <source>
        <dbReference type="Pfam" id="PF23069"/>
    </source>
</evidence>
<dbReference type="AlphaFoldDB" id="A0A0L7RAY6"/>
<dbReference type="Proteomes" id="UP000053825">
    <property type="component" value="Unassembled WGS sequence"/>
</dbReference>
<dbReference type="PANTHER" id="PTHR22255">
    <property type="entry name" value="LP06548P"/>
    <property type="match status" value="1"/>
</dbReference>
<feature type="compositionally biased region" description="Basic residues" evidence="1">
    <location>
        <begin position="397"/>
        <end position="414"/>
    </location>
</feature>
<feature type="domain" description="DUF7043" evidence="3">
    <location>
        <begin position="240"/>
        <end position="361"/>
    </location>
</feature>
<keyword evidence="6" id="KW-1185">Reference proteome</keyword>
<dbReference type="Pfam" id="PF23071">
    <property type="entry name" value="DUF7044"/>
    <property type="match status" value="1"/>
</dbReference>
<proteinExistence type="predicted"/>
<protein>
    <submittedName>
        <fullName evidence="5">Uncharacterized protein</fullName>
    </submittedName>
</protein>
<feature type="domain" description="DUF7042" evidence="2">
    <location>
        <begin position="104"/>
        <end position="234"/>
    </location>
</feature>
<feature type="domain" description="DUF7044" evidence="4">
    <location>
        <begin position="6"/>
        <end position="87"/>
    </location>
</feature>
<name>A0A0L7RAY6_9HYME</name>
<organism evidence="5 6">
    <name type="scientific">Habropoda laboriosa</name>
    <dbReference type="NCBI Taxonomy" id="597456"/>
    <lineage>
        <taxon>Eukaryota</taxon>
        <taxon>Metazoa</taxon>
        <taxon>Ecdysozoa</taxon>
        <taxon>Arthropoda</taxon>
        <taxon>Hexapoda</taxon>
        <taxon>Insecta</taxon>
        <taxon>Pterygota</taxon>
        <taxon>Neoptera</taxon>
        <taxon>Endopterygota</taxon>
        <taxon>Hymenoptera</taxon>
        <taxon>Apocrita</taxon>
        <taxon>Aculeata</taxon>
        <taxon>Apoidea</taxon>
        <taxon>Anthophila</taxon>
        <taxon>Apidae</taxon>
        <taxon>Habropoda</taxon>
    </lineage>
</organism>
<dbReference type="InterPro" id="IPR055470">
    <property type="entry name" value="DUF7042"/>
</dbReference>
<dbReference type="EMBL" id="KQ414617">
    <property type="protein sequence ID" value="KOC68029.1"/>
    <property type="molecule type" value="Genomic_DNA"/>
</dbReference>
<dbReference type="Pfam" id="PF23069">
    <property type="entry name" value="DUF7042"/>
    <property type="match status" value="1"/>
</dbReference>
<feature type="region of interest" description="Disordered" evidence="1">
    <location>
        <begin position="397"/>
        <end position="417"/>
    </location>
</feature>
<dbReference type="InterPro" id="IPR055471">
    <property type="entry name" value="DUF7043"/>
</dbReference>
<dbReference type="STRING" id="597456.A0A0L7RAY6"/>
<accession>A0A0L7RAY6</accession>
<evidence type="ECO:0000259" key="3">
    <source>
        <dbReference type="Pfam" id="PF23070"/>
    </source>
</evidence>
<evidence type="ECO:0000256" key="1">
    <source>
        <dbReference type="SAM" id="MobiDB-lite"/>
    </source>
</evidence>
<dbReference type="GO" id="GO:0061909">
    <property type="term" value="P:autophagosome-lysosome fusion"/>
    <property type="evidence" value="ECO:0007669"/>
    <property type="project" value="TreeGrafter"/>
</dbReference>
<evidence type="ECO:0000259" key="4">
    <source>
        <dbReference type="Pfam" id="PF23071"/>
    </source>
</evidence>
<dbReference type="PANTHER" id="PTHR22255:SF9">
    <property type="entry name" value="LP06548P"/>
    <property type="match status" value="1"/>
</dbReference>
<evidence type="ECO:0000313" key="6">
    <source>
        <dbReference type="Proteomes" id="UP000053825"/>
    </source>
</evidence>
<dbReference type="OrthoDB" id="9979716at2759"/>